<sequence length="56" mass="6859">MGKMNWEPNSLILWFDRELLESILSIMSVRCGWFDGFVRIYEIVGKFREFDYYDEL</sequence>
<comment type="caution">
    <text evidence="1">The sequence shown here is derived from an EMBL/GenBank/DDBJ whole genome shotgun (WGS) entry which is preliminary data.</text>
</comment>
<reference evidence="1 2" key="1">
    <citation type="submission" date="2024-01" db="EMBL/GenBank/DDBJ databases">
        <title>Genome assemblies of Stephania.</title>
        <authorList>
            <person name="Yang L."/>
        </authorList>
    </citation>
    <scope>NUCLEOTIDE SEQUENCE [LARGE SCALE GENOMIC DNA]</scope>
    <source>
        <strain evidence="1">QJT</strain>
        <tissue evidence="1">Leaf</tissue>
    </source>
</reference>
<accession>A0AAP0K7P7</accession>
<name>A0AAP0K7P7_9MAGN</name>
<evidence type="ECO:0000313" key="1">
    <source>
        <dbReference type="EMBL" id="KAK9146684.1"/>
    </source>
</evidence>
<protein>
    <submittedName>
        <fullName evidence="1">Uncharacterized protein</fullName>
    </submittedName>
</protein>
<gene>
    <name evidence="1" type="ORF">Sjap_006587</name>
</gene>
<dbReference type="AlphaFoldDB" id="A0AAP0K7P7"/>
<keyword evidence="2" id="KW-1185">Reference proteome</keyword>
<organism evidence="1 2">
    <name type="scientific">Stephania japonica</name>
    <dbReference type="NCBI Taxonomy" id="461633"/>
    <lineage>
        <taxon>Eukaryota</taxon>
        <taxon>Viridiplantae</taxon>
        <taxon>Streptophyta</taxon>
        <taxon>Embryophyta</taxon>
        <taxon>Tracheophyta</taxon>
        <taxon>Spermatophyta</taxon>
        <taxon>Magnoliopsida</taxon>
        <taxon>Ranunculales</taxon>
        <taxon>Menispermaceae</taxon>
        <taxon>Menispermoideae</taxon>
        <taxon>Cissampelideae</taxon>
        <taxon>Stephania</taxon>
    </lineage>
</organism>
<proteinExistence type="predicted"/>
<dbReference type="Proteomes" id="UP001417504">
    <property type="component" value="Unassembled WGS sequence"/>
</dbReference>
<evidence type="ECO:0000313" key="2">
    <source>
        <dbReference type="Proteomes" id="UP001417504"/>
    </source>
</evidence>
<dbReference type="EMBL" id="JBBNAE010000002">
    <property type="protein sequence ID" value="KAK9146684.1"/>
    <property type="molecule type" value="Genomic_DNA"/>
</dbReference>